<dbReference type="Proteomes" id="UP000290253">
    <property type="component" value="Unassembled WGS sequence"/>
</dbReference>
<gene>
    <name evidence="5" type="ORF">ESZ00_14890</name>
</gene>
<dbReference type="InterPro" id="IPR004843">
    <property type="entry name" value="Calcineurin-like_PHP"/>
</dbReference>
<keyword evidence="6" id="KW-1185">Reference proteome</keyword>
<accession>A0A4Q1SBC6</accession>
<organism evidence="5 6">
    <name type="scientific">Silvibacterium dinghuense</name>
    <dbReference type="NCBI Taxonomy" id="1560006"/>
    <lineage>
        <taxon>Bacteria</taxon>
        <taxon>Pseudomonadati</taxon>
        <taxon>Acidobacteriota</taxon>
        <taxon>Terriglobia</taxon>
        <taxon>Terriglobales</taxon>
        <taxon>Acidobacteriaceae</taxon>
        <taxon>Silvibacterium</taxon>
    </lineage>
</organism>
<keyword evidence="3" id="KW-0732">Signal</keyword>
<reference evidence="5 6" key="1">
    <citation type="journal article" date="2016" name="Int. J. Syst. Evol. Microbiol.">
        <title>Acidipila dinghuensis sp. nov., an acidobacterium isolated from forest soil.</title>
        <authorList>
            <person name="Jiang Y.W."/>
            <person name="Wang J."/>
            <person name="Chen M.H."/>
            <person name="Lv Y.Y."/>
            <person name="Qiu L.H."/>
        </authorList>
    </citation>
    <scope>NUCLEOTIDE SEQUENCE [LARGE SCALE GENOMIC DNA]</scope>
    <source>
        <strain evidence="5 6">DHOF10</strain>
    </source>
</reference>
<dbReference type="EMBL" id="SDMK01000003">
    <property type="protein sequence ID" value="RXS94365.1"/>
    <property type="molecule type" value="Genomic_DNA"/>
</dbReference>
<dbReference type="AlphaFoldDB" id="A0A4Q1SBC6"/>
<dbReference type="InterPro" id="IPR029052">
    <property type="entry name" value="Metallo-depent_PP-like"/>
</dbReference>
<name>A0A4Q1SBC6_9BACT</name>
<evidence type="ECO:0000313" key="6">
    <source>
        <dbReference type="Proteomes" id="UP000290253"/>
    </source>
</evidence>
<proteinExistence type="predicted"/>
<dbReference type="GO" id="GO:0016787">
    <property type="term" value="F:hydrolase activity"/>
    <property type="evidence" value="ECO:0007669"/>
    <property type="project" value="UniProtKB-KW"/>
</dbReference>
<evidence type="ECO:0000256" key="1">
    <source>
        <dbReference type="ARBA" id="ARBA00022801"/>
    </source>
</evidence>
<dbReference type="RefSeq" id="WP_129209103.1">
    <property type="nucleotide sequence ID" value="NZ_BMGU01000005.1"/>
</dbReference>
<feature type="signal peptide" evidence="3">
    <location>
        <begin position="1"/>
        <end position="29"/>
    </location>
</feature>
<keyword evidence="1" id="KW-0378">Hydrolase</keyword>
<comment type="caution">
    <text evidence="5">The sequence shown here is derived from an EMBL/GenBank/DDBJ whole genome shotgun (WGS) entry which is preliminary data.</text>
</comment>
<keyword evidence="2" id="KW-0325">Glycoprotein</keyword>
<feature type="domain" description="Calcineurin-like phosphoesterase" evidence="4">
    <location>
        <begin position="43"/>
        <end position="339"/>
    </location>
</feature>
<evidence type="ECO:0000256" key="3">
    <source>
        <dbReference type="SAM" id="SignalP"/>
    </source>
</evidence>
<feature type="chain" id="PRO_5020244793" description="Calcineurin-like phosphoesterase domain-containing protein" evidence="3">
    <location>
        <begin position="30"/>
        <end position="486"/>
    </location>
</feature>
<sequence>MVRLFYLLFRRWWPAMLCLLVVSASPALAAGEAEAPVPALMLSDVHLDPFQDPARVRQLDRAPVSQWAAILSEPVSATQPQDAVGLQENCPVRGMDTPYALFRSSLKAMRAQNPAPKFITVSGDLISHAFKCRYRALLPNATPGAYDVFVEKTITFVSDQIRAAFPGVPVYIALGNNDAVCDDYKLDANSAFLAAAGRILSAGLPEDDRAQAEKQIAVDGDYVAHLPIPKTRILVLDDLFFSMNYEDCRRNGDPHPALQQLVWLEAQLADARAHGEKVWVMAHIPPGVDVFTTMMRFRAVCHNEPAVTFLSDWLNDKLTDVLERYGDVVRLSVFAHTHMDEMRLLRPESGAAGTPVAIKMVPSISPVNGNTPAFTLVSVNASSATLEDYHVVMASNATGIDTRWSDEYDFADTYHVKDYTPEALEPLLDALSRDDRGQSEAAKSYIRNYYAGGKLPAVGLFWSEYRCSIENSSAKSYAACECQAAK</sequence>
<protein>
    <recommendedName>
        <fullName evidence="4">Calcineurin-like phosphoesterase domain-containing protein</fullName>
    </recommendedName>
</protein>
<evidence type="ECO:0000313" key="5">
    <source>
        <dbReference type="EMBL" id="RXS94365.1"/>
    </source>
</evidence>
<dbReference type="PANTHER" id="PTHR10340">
    <property type="entry name" value="SPHINGOMYELIN PHOSPHODIESTERASE"/>
    <property type="match status" value="1"/>
</dbReference>
<dbReference type="SUPFAM" id="SSF56300">
    <property type="entry name" value="Metallo-dependent phosphatases"/>
    <property type="match status" value="1"/>
</dbReference>
<evidence type="ECO:0000259" key="4">
    <source>
        <dbReference type="Pfam" id="PF00149"/>
    </source>
</evidence>
<dbReference type="Pfam" id="PF00149">
    <property type="entry name" value="Metallophos"/>
    <property type="match status" value="1"/>
</dbReference>
<dbReference type="Gene3D" id="3.60.21.10">
    <property type="match status" value="1"/>
</dbReference>
<evidence type="ECO:0000256" key="2">
    <source>
        <dbReference type="ARBA" id="ARBA00023180"/>
    </source>
</evidence>
<dbReference type="OrthoDB" id="106957at2"/>
<dbReference type="PANTHER" id="PTHR10340:SF57">
    <property type="entry name" value="METALLOPHOS DOMAIN-CONTAINING PROTEIN"/>
    <property type="match status" value="1"/>
</dbReference>